<dbReference type="PANTHER" id="PTHR34219">
    <property type="entry name" value="IRON-REGULATED INNER MEMBRANE PROTEIN-RELATED"/>
    <property type="match status" value="1"/>
</dbReference>
<dbReference type="EMBL" id="BAAAEI010000006">
    <property type="protein sequence ID" value="GAA0350115.1"/>
    <property type="molecule type" value="Genomic_DNA"/>
</dbReference>
<sequence length="545" mass="60055">MRGDILKTYKTLHTWTGLIGGMALFICFFAGALTMFKPELDRWVSPPAQQLPWVEESRLSLLVEKAIAEHPQAANSFTLHVQRNEGVEAPMSWRIRSKDGSSTYWLASLDADNRLIVRQHEPSQLAHLVDMLHQTAGIPGEGHHMWGVYVMGAVCFLYGLALLSGVILLLPSLVKDFLLLRRQKTSKRFWLDAHNVIGITSLPFHILIAWTVVVFAFHDQIYDGLEALVYQGEPAFGRAEADPDAPTFNTAELLMPTQMAPVIAKLSANFQIYEASYSRVQGNAPSVRIAGSDAAHMVRAPSFGFVSLQPYTGEVLDKDYLPGYEDGWLDMVIAVFALHFGSYGGDTIRWVYFMLGLSGAFIFYSGNLLWIESRRRKQREAGQVVEQQKNARLMASATVGVCWGSVAGVALAMSIGKWVSATGGDANSAYLWVYYLVFLSALAWAFICGPAKGAVHILALCALACLSIVVSAMAAWLIGPPHWWHAGLAMVEVTALLFSLIFANMAIKVHRRARCGPQDSVWAYAERPVATELPVGIKPVSARKP</sequence>
<protein>
    <submittedName>
        <fullName evidence="2">PepSY-associated TM helix domain-containing protein</fullName>
    </submittedName>
</protein>
<feature type="transmembrane region" description="Helical" evidence="1">
    <location>
        <begin position="195"/>
        <end position="217"/>
    </location>
</feature>
<keyword evidence="1" id="KW-1133">Transmembrane helix</keyword>
<evidence type="ECO:0000313" key="2">
    <source>
        <dbReference type="EMBL" id="GAA0350115.1"/>
    </source>
</evidence>
<accession>A0ABP3GQX8</accession>
<dbReference type="InterPro" id="IPR005625">
    <property type="entry name" value="PepSY-ass_TM"/>
</dbReference>
<dbReference type="RefSeq" id="WP_343843201.1">
    <property type="nucleotide sequence ID" value="NZ_BAAAEI010000006.1"/>
</dbReference>
<organism evidence="2 3">
    <name type="scientific">Bowmanella denitrificans</name>
    <dbReference type="NCBI Taxonomy" id="366582"/>
    <lineage>
        <taxon>Bacteria</taxon>
        <taxon>Pseudomonadati</taxon>
        <taxon>Pseudomonadota</taxon>
        <taxon>Gammaproteobacteria</taxon>
        <taxon>Alteromonadales</taxon>
        <taxon>Alteromonadaceae</taxon>
        <taxon>Bowmanella</taxon>
    </lineage>
</organism>
<evidence type="ECO:0000256" key="1">
    <source>
        <dbReference type="SAM" id="Phobius"/>
    </source>
</evidence>
<feature type="transmembrane region" description="Helical" evidence="1">
    <location>
        <begin position="12"/>
        <end position="36"/>
    </location>
</feature>
<keyword evidence="1" id="KW-0812">Transmembrane</keyword>
<name>A0ABP3GQX8_9ALTE</name>
<keyword evidence="1" id="KW-0472">Membrane</keyword>
<comment type="caution">
    <text evidence="2">The sequence shown here is derived from an EMBL/GenBank/DDBJ whole genome shotgun (WGS) entry which is preliminary data.</text>
</comment>
<gene>
    <name evidence="2" type="ORF">GCM10009092_13140</name>
</gene>
<feature type="transmembrane region" description="Helical" evidence="1">
    <location>
        <begin position="428"/>
        <end position="447"/>
    </location>
</feature>
<evidence type="ECO:0000313" key="3">
    <source>
        <dbReference type="Proteomes" id="UP001501757"/>
    </source>
</evidence>
<dbReference type="Pfam" id="PF03929">
    <property type="entry name" value="PepSY_TM"/>
    <property type="match status" value="1"/>
</dbReference>
<feature type="transmembrane region" description="Helical" evidence="1">
    <location>
        <begin position="484"/>
        <end position="507"/>
    </location>
</feature>
<keyword evidence="3" id="KW-1185">Reference proteome</keyword>
<feature type="transmembrane region" description="Helical" evidence="1">
    <location>
        <begin position="391"/>
        <end position="416"/>
    </location>
</feature>
<dbReference type="Proteomes" id="UP001501757">
    <property type="component" value="Unassembled WGS sequence"/>
</dbReference>
<reference evidence="3" key="1">
    <citation type="journal article" date="2019" name="Int. J. Syst. Evol. Microbiol.">
        <title>The Global Catalogue of Microorganisms (GCM) 10K type strain sequencing project: providing services to taxonomists for standard genome sequencing and annotation.</title>
        <authorList>
            <consortium name="The Broad Institute Genomics Platform"/>
            <consortium name="The Broad Institute Genome Sequencing Center for Infectious Disease"/>
            <person name="Wu L."/>
            <person name="Ma J."/>
        </authorList>
    </citation>
    <scope>NUCLEOTIDE SEQUENCE [LARGE SCALE GENOMIC DNA]</scope>
    <source>
        <strain evidence="3">JCM 13378</strain>
    </source>
</reference>
<dbReference type="PANTHER" id="PTHR34219:SF9">
    <property type="entry name" value="IRON-REGULATED INNER MEMBRANE PROTEIN"/>
    <property type="match status" value="1"/>
</dbReference>
<feature type="transmembrane region" description="Helical" evidence="1">
    <location>
        <begin position="350"/>
        <end position="370"/>
    </location>
</feature>
<proteinExistence type="predicted"/>
<feature type="transmembrane region" description="Helical" evidence="1">
    <location>
        <begin position="148"/>
        <end position="174"/>
    </location>
</feature>
<feature type="transmembrane region" description="Helical" evidence="1">
    <location>
        <begin position="454"/>
        <end position="478"/>
    </location>
</feature>